<dbReference type="GO" id="GO:0006310">
    <property type="term" value="P:DNA recombination"/>
    <property type="evidence" value="ECO:0007669"/>
    <property type="project" value="UniProtKB-KW"/>
</dbReference>
<dbReference type="Gene3D" id="1.10.443.10">
    <property type="entry name" value="Intergrase catalytic core"/>
    <property type="match status" value="1"/>
</dbReference>
<keyword evidence="3" id="KW-0233">DNA recombination</keyword>
<comment type="similarity">
    <text evidence="1">Belongs to the 'phage' integrase family.</text>
</comment>
<feature type="domain" description="Tyr recombinase" evidence="5">
    <location>
        <begin position="188"/>
        <end position="377"/>
    </location>
</feature>
<evidence type="ECO:0000256" key="3">
    <source>
        <dbReference type="ARBA" id="ARBA00023172"/>
    </source>
</evidence>
<dbReference type="GO" id="GO:0003677">
    <property type="term" value="F:DNA binding"/>
    <property type="evidence" value="ECO:0007669"/>
    <property type="project" value="UniProtKB-KW"/>
</dbReference>
<dbReference type="InterPro" id="IPR050090">
    <property type="entry name" value="Tyrosine_recombinase_XerCD"/>
</dbReference>
<dbReference type="PANTHER" id="PTHR30349">
    <property type="entry name" value="PHAGE INTEGRASE-RELATED"/>
    <property type="match status" value="1"/>
</dbReference>
<protein>
    <submittedName>
        <fullName evidence="6">Site-specific recombinase, phage integrase family</fullName>
    </submittedName>
</protein>
<sequence length="425" mass="48239">MRTKNSWGTVIYDKKRHAYRARYQNPHKPGAVVQRVFSDRLTAQGWLAKEKQLVEADRAGLGSWTHPSEREAEAKARNERTGTVFRDYATEYVENWRRKDGQPFAEATKRKHREYLAHLLKAPFVGKAIASITEADIHKWLDTPMDPTPRLRAFQLLKDVMRKAEREGLITASPVTMRNPKLPRSRQAQIPVATPQELKIIYENMPEYCRIAVYLGACFDLRINEVCALQVRDFDLDRKVLHVRHSVGKGEGDKGYRRLKETKTESSTADLPIPDALVPMIREQINGRGGDKMLIESPKTGGILTDSALRRLFNRAAEVAGRPDLHFHTLRATAIDAATHQGATLKETMALGRHDDERTSIARYQRAGSGRLRELSNAVAASLLPRERTRADVERELAETRKRLAQLEAELAKFNGTDAPETPRR</sequence>
<gene>
    <name evidence="6" type="ORF">BPULL_0355</name>
</gene>
<evidence type="ECO:0000256" key="4">
    <source>
        <dbReference type="SAM" id="Coils"/>
    </source>
</evidence>
<dbReference type="Gene3D" id="1.10.150.130">
    <property type="match status" value="1"/>
</dbReference>
<dbReference type="AlphaFoldDB" id="A0A7V8HP70"/>
<comment type="caution">
    <text evidence="6">The sequence shown here is derived from an EMBL/GenBank/DDBJ whole genome shotgun (WGS) entry which is preliminary data.</text>
</comment>
<name>A0A7V8HP70_9BIFI</name>
<dbReference type="InterPro" id="IPR011010">
    <property type="entry name" value="DNA_brk_join_enz"/>
</dbReference>
<dbReference type="EMBL" id="JGZJ01000010">
    <property type="protein sequence ID" value="KFI80829.1"/>
    <property type="molecule type" value="Genomic_DNA"/>
</dbReference>
<evidence type="ECO:0000313" key="7">
    <source>
        <dbReference type="Proteomes" id="UP000029109"/>
    </source>
</evidence>
<dbReference type="PROSITE" id="PS51898">
    <property type="entry name" value="TYR_RECOMBINASE"/>
    <property type="match status" value="1"/>
</dbReference>
<evidence type="ECO:0000313" key="6">
    <source>
        <dbReference type="EMBL" id="KFI80829.1"/>
    </source>
</evidence>
<feature type="coiled-coil region" evidence="4">
    <location>
        <begin position="390"/>
        <end position="417"/>
    </location>
</feature>
<keyword evidence="2" id="KW-0238">DNA-binding</keyword>
<reference evidence="6 7" key="1">
    <citation type="submission" date="2014-03" db="EMBL/GenBank/DDBJ databases">
        <title>Genomics of Bifidobacteria.</title>
        <authorList>
            <person name="Ventura M."/>
            <person name="Milani C."/>
            <person name="Lugli G.A."/>
        </authorList>
    </citation>
    <scope>NUCLEOTIDE SEQUENCE [LARGE SCALE GENOMIC DNA]</scope>
    <source>
        <strain evidence="6 7">LMG 21816</strain>
    </source>
</reference>
<dbReference type="InterPro" id="IPR002104">
    <property type="entry name" value="Integrase_catalytic"/>
</dbReference>
<dbReference type="RefSeq" id="WP_043170240.1">
    <property type="nucleotide sequence ID" value="NZ_CAWVAC010000001.1"/>
</dbReference>
<dbReference type="Pfam" id="PF00589">
    <property type="entry name" value="Phage_integrase"/>
    <property type="match status" value="1"/>
</dbReference>
<dbReference type="Proteomes" id="UP000029109">
    <property type="component" value="Unassembled WGS sequence"/>
</dbReference>
<dbReference type="PANTHER" id="PTHR30349:SF64">
    <property type="entry name" value="PROPHAGE INTEGRASE INTD-RELATED"/>
    <property type="match status" value="1"/>
</dbReference>
<evidence type="ECO:0000256" key="2">
    <source>
        <dbReference type="ARBA" id="ARBA00023125"/>
    </source>
</evidence>
<proteinExistence type="inferred from homology"/>
<keyword evidence="4" id="KW-0175">Coiled coil</keyword>
<dbReference type="CDD" id="cd01189">
    <property type="entry name" value="INT_ICEBs1_C_like"/>
    <property type="match status" value="1"/>
</dbReference>
<dbReference type="SUPFAM" id="SSF56349">
    <property type="entry name" value="DNA breaking-rejoining enzymes"/>
    <property type="match status" value="1"/>
</dbReference>
<dbReference type="InterPro" id="IPR013762">
    <property type="entry name" value="Integrase-like_cat_sf"/>
</dbReference>
<accession>A0A7V8HP70</accession>
<dbReference type="InterPro" id="IPR010998">
    <property type="entry name" value="Integrase_recombinase_N"/>
</dbReference>
<dbReference type="GO" id="GO:0015074">
    <property type="term" value="P:DNA integration"/>
    <property type="evidence" value="ECO:0007669"/>
    <property type="project" value="InterPro"/>
</dbReference>
<evidence type="ECO:0000259" key="5">
    <source>
        <dbReference type="PROSITE" id="PS51898"/>
    </source>
</evidence>
<organism evidence="6 7">
    <name type="scientific">Bifidobacterium pullorum</name>
    <dbReference type="NCBI Taxonomy" id="78448"/>
    <lineage>
        <taxon>Bacteria</taxon>
        <taxon>Bacillati</taxon>
        <taxon>Actinomycetota</taxon>
        <taxon>Actinomycetes</taxon>
        <taxon>Bifidobacteriales</taxon>
        <taxon>Bifidobacteriaceae</taxon>
        <taxon>Bifidobacterium</taxon>
    </lineage>
</organism>
<evidence type="ECO:0000256" key="1">
    <source>
        <dbReference type="ARBA" id="ARBA00008857"/>
    </source>
</evidence>